<protein>
    <submittedName>
        <fullName evidence="1">Uncharacterized protein</fullName>
    </submittedName>
</protein>
<gene>
    <name evidence="1" type="ORF">ERS007657_01290</name>
    <name evidence="2" type="ORF">ERS007661_04458</name>
</gene>
<name>A0A654TZG1_MYCTX</name>
<dbReference type="Proteomes" id="UP000039217">
    <property type="component" value="Unassembled WGS sequence"/>
</dbReference>
<evidence type="ECO:0000313" key="3">
    <source>
        <dbReference type="Proteomes" id="UP000039217"/>
    </source>
</evidence>
<sequence length="109" mass="11786">MTHQPTTPAASLATPQAPLGSPVRITIESTPWIARVSTWYFRPSATLRSLLRLPCSNQNRVISIRPAGLAACHRQIAPTNVLWMSSGSAPTVLARMSVVRTSHSLSRLG</sequence>
<dbReference type="AlphaFoldDB" id="A0A654TZG1"/>
<evidence type="ECO:0000313" key="2">
    <source>
        <dbReference type="EMBL" id="CNX09530.1"/>
    </source>
</evidence>
<dbReference type="EMBL" id="CQQC01002695">
    <property type="protein sequence ID" value="CNX09530.1"/>
    <property type="molecule type" value="Genomic_DNA"/>
</dbReference>
<evidence type="ECO:0000313" key="4">
    <source>
        <dbReference type="Proteomes" id="UP000046680"/>
    </source>
</evidence>
<organism evidence="1 4">
    <name type="scientific">Mycobacterium tuberculosis</name>
    <dbReference type="NCBI Taxonomy" id="1773"/>
    <lineage>
        <taxon>Bacteria</taxon>
        <taxon>Bacillati</taxon>
        <taxon>Actinomycetota</taxon>
        <taxon>Actinomycetes</taxon>
        <taxon>Mycobacteriales</taxon>
        <taxon>Mycobacteriaceae</taxon>
        <taxon>Mycobacterium</taxon>
        <taxon>Mycobacterium tuberculosis complex</taxon>
    </lineage>
</organism>
<proteinExistence type="predicted"/>
<dbReference type="Proteomes" id="UP000046680">
    <property type="component" value="Unassembled WGS sequence"/>
</dbReference>
<dbReference type="EMBL" id="CGCX01000379">
    <property type="protein sequence ID" value="CFR74582.1"/>
    <property type="molecule type" value="Genomic_DNA"/>
</dbReference>
<reference evidence="3 4" key="1">
    <citation type="submission" date="2015-03" db="EMBL/GenBank/DDBJ databases">
        <authorList>
            <consortium name="Pathogen Informatics"/>
        </authorList>
    </citation>
    <scope>NUCLEOTIDE SEQUENCE [LARGE SCALE GENOMIC DNA]</scope>
    <source>
        <strain evidence="1 4">C09601061</strain>
        <strain evidence="2 3">D00501624</strain>
    </source>
</reference>
<evidence type="ECO:0000313" key="1">
    <source>
        <dbReference type="EMBL" id="CFR74582.1"/>
    </source>
</evidence>
<accession>A0A654TZG1</accession>